<evidence type="ECO:0000256" key="2">
    <source>
        <dbReference type="ARBA" id="ARBA00010869"/>
    </source>
</evidence>
<dbReference type="InterPro" id="IPR036052">
    <property type="entry name" value="TrpB-like_PALP_sf"/>
</dbReference>
<evidence type="ECO:0000256" key="6">
    <source>
        <dbReference type="ARBA" id="ARBA00050422"/>
    </source>
</evidence>
<dbReference type="Proteomes" id="UP000013827">
    <property type="component" value="Unassembled WGS sequence"/>
</dbReference>
<sequence length="458" mass="48437">MRRLRPCLRDSSRRLRAFSSAAAHDLPADDCVRFEDVVRAHHRIRSGIVRTECRPSYHLSNMTGCSIHLKKEQSQVTGSFKERGARNAIMSLSEEQRRRGVIAASAGNHALALAWHGSQLGVPVTVVMPTVAPMTKVQNCRLFGANIIIHGGHIGEAKDYALQDPALQGLTYINGYDDVEVIAGTGTLGIEMLEQVPDCEVLVVPIGGGGLIAGIALAAKTLNPAVQVVGVEPRRCASYTAALRAGHPVTAEVLPTLADGLAVPQVGPHAFAVARRWVDEVVRVDEKDVALAVLRLVEGQKMVVEGGGATGLAALLPGGPLDRPDLKGKRVVVPLCGGNIDVNVLGRVIERGLAADGRLVRLTLRVSDRPGGIAELTGVLAAAGASVKDIFHERAWLHTSVDQVTIKAVLETLGPEHNAAIMRSLADSFPAAVDTMRLEGTWTEDGASNLSGRAAAVG</sequence>
<dbReference type="GO" id="GO:0009097">
    <property type="term" value="P:isoleucine biosynthetic process"/>
    <property type="evidence" value="ECO:0007669"/>
    <property type="project" value="TreeGrafter"/>
</dbReference>
<evidence type="ECO:0000313" key="15">
    <source>
        <dbReference type="EnsemblProtists" id="EOD32281"/>
    </source>
</evidence>
<dbReference type="AlphaFoldDB" id="A0A0D3K946"/>
<evidence type="ECO:0000256" key="8">
    <source>
        <dbReference type="ARBA" id="ARBA00056426"/>
    </source>
</evidence>
<comment type="similarity">
    <text evidence="2">Belongs to the serine/threonine dehydratase family.</text>
</comment>
<dbReference type="GO" id="GO:0030170">
    <property type="term" value="F:pyridoxal phosphate binding"/>
    <property type="evidence" value="ECO:0007669"/>
    <property type="project" value="UniProtKB-ARBA"/>
</dbReference>
<dbReference type="GO" id="GO:0006567">
    <property type="term" value="P:L-threonine catabolic process"/>
    <property type="evidence" value="ECO:0007669"/>
    <property type="project" value="InterPro"/>
</dbReference>
<evidence type="ECO:0000256" key="9">
    <source>
        <dbReference type="ARBA" id="ARBA00066592"/>
    </source>
</evidence>
<comment type="catalytic activity">
    <reaction evidence="7">
        <text>L-serine = D-serine</text>
        <dbReference type="Rhea" id="RHEA:10980"/>
        <dbReference type="ChEBI" id="CHEBI:33384"/>
        <dbReference type="ChEBI" id="CHEBI:35247"/>
        <dbReference type="EC" id="5.1.1.18"/>
    </reaction>
</comment>
<dbReference type="FunFam" id="3.40.50.1100:FF:000041">
    <property type="entry name" value="Threonine ammonia-lyase, variant"/>
    <property type="match status" value="1"/>
</dbReference>
<organism evidence="15 16">
    <name type="scientific">Emiliania huxleyi (strain CCMP1516)</name>
    <dbReference type="NCBI Taxonomy" id="280463"/>
    <lineage>
        <taxon>Eukaryota</taxon>
        <taxon>Haptista</taxon>
        <taxon>Haptophyta</taxon>
        <taxon>Prymnesiophyceae</taxon>
        <taxon>Isochrysidales</taxon>
        <taxon>Noelaerhabdaceae</taxon>
        <taxon>Emiliania</taxon>
    </lineage>
</organism>
<dbReference type="PANTHER" id="PTHR48078">
    <property type="entry name" value="THREONINE DEHYDRATASE, MITOCHONDRIAL-RELATED"/>
    <property type="match status" value="1"/>
</dbReference>
<dbReference type="GO" id="GO:0004794">
    <property type="term" value="F:threonine deaminase activity"/>
    <property type="evidence" value="ECO:0007669"/>
    <property type="project" value="InterPro"/>
</dbReference>
<reference evidence="16" key="1">
    <citation type="journal article" date="2013" name="Nature">
        <title>Pan genome of the phytoplankton Emiliania underpins its global distribution.</title>
        <authorList>
            <person name="Read B.A."/>
            <person name="Kegel J."/>
            <person name="Klute M.J."/>
            <person name="Kuo A."/>
            <person name="Lefebvre S.C."/>
            <person name="Maumus F."/>
            <person name="Mayer C."/>
            <person name="Miller J."/>
            <person name="Monier A."/>
            <person name="Salamov A."/>
            <person name="Young J."/>
            <person name="Aguilar M."/>
            <person name="Claverie J.M."/>
            <person name="Frickenhaus S."/>
            <person name="Gonzalez K."/>
            <person name="Herman E.K."/>
            <person name="Lin Y.C."/>
            <person name="Napier J."/>
            <person name="Ogata H."/>
            <person name="Sarno A.F."/>
            <person name="Shmutz J."/>
            <person name="Schroeder D."/>
            <person name="de Vargas C."/>
            <person name="Verret F."/>
            <person name="von Dassow P."/>
            <person name="Valentin K."/>
            <person name="Van de Peer Y."/>
            <person name="Wheeler G."/>
            <person name="Dacks J.B."/>
            <person name="Delwiche C.F."/>
            <person name="Dyhrman S.T."/>
            <person name="Glockner G."/>
            <person name="John U."/>
            <person name="Richards T."/>
            <person name="Worden A.Z."/>
            <person name="Zhang X."/>
            <person name="Grigoriev I.V."/>
            <person name="Allen A.E."/>
            <person name="Bidle K."/>
            <person name="Borodovsky M."/>
            <person name="Bowler C."/>
            <person name="Brownlee C."/>
            <person name="Cock J.M."/>
            <person name="Elias M."/>
            <person name="Gladyshev V.N."/>
            <person name="Groth M."/>
            <person name="Guda C."/>
            <person name="Hadaegh A."/>
            <person name="Iglesias-Rodriguez M.D."/>
            <person name="Jenkins J."/>
            <person name="Jones B.M."/>
            <person name="Lawson T."/>
            <person name="Leese F."/>
            <person name="Lindquist E."/>
            <person name="Lobanov A."/>
            <person name="Lomsadze A."/>
            <person name="Malik S.B."/>
            <person name="Marsh M.E."/>
            <person name="Mackinder L."/>
            <person name="Mock T."/>
            <person name="Mueller-Roeber B."/>
            <person name="Pagarete A."/>
            <person name="Parker M."/>
            <person name="Probert I."/>
            <person name="Quesneville H."/>
            <person name="Raines C."/>
            <person name="Rensing S.A."/>
            <person name="Riano-Pachon D.M."/>
            <person name="Richier S."/>
            <person name="Rokitta S."/>
            <person name="Shiraiwa Y."/>
            <person name="Soanes D.M."/>
            <person name="van der Giezen M."/>
            <person name="Wahlund T.M."/>
            <person name="Williams B."/>
            <person name="Wilson W."/>
            <person name="Wolfe G."/>
            <person name="Wurch L.L."/>
        </authorList>
    </citation>
    <scope>NUCLEOTIDE SEQUENCE</scope>
</reference>
<evidence type="ECO:0000256" key="10">
    <source>
        <dbReference type="ARBA" id="ARBA00070760"/>
    </source>
</evidence>
<dbReference type="EnsemblProtists" id="EOD32281">
    <property type="protein sequence ID" value="EOD32281"/>
    <property type="gene ID" value="EMIHUDRAFT_429609"/>
</dbReference>
<dbReference type="Pfam" id="PF00291">
    <property type="entry name" value="PALP"/>
    <property type="match status" value="1"/>
</dbReference>
<dbReference type="SUPFAM" id="SSF53686">
    <property type="entry name" value="Tryptophan synthase beta subunit-like PLP-dependent enzymes"/>
    <property type="match status" value="1"/>
</dbReference>
<dbReference type="OMA" id="QTQHLGQ"/>
<evidence type="ECO:0000313" key="16">
    <source>
        <dbReference type="Proteomes" id="UP000013827"/>
    </source>
</evidence>
<dbReference type="InterPro" id="IPR005789">
    <property type="entry name" value="Thr_deHydtase_catblc"/>
</dbReference>
<dbReference type="STRING" id="2903.R1FA18"/>
<keyword evidence="3" id="KW-0663">Pyridoxal phosphate</keyword>
<protein>
    <recommendedName>
        <fullName evidence="10">Serine racemase</fullName>
        <ecNumber evidence="9">5.1.1.18</ecNumber>
    </recommendedName>
    <alternativeName>
        <fullName evidence="11">D-serine ammonia-lyase</fullName>
    </alternativeName>
    <alternativeName>
        <fullName evidence="13">D-serine dehydratase</fullName>
    </alternativeName>
    <alternativeName>
        <fullName evidence="12">L-serine ammonia-lyase</fullName>
    </alternativeName>
    <alternativeName>
        <fullName evidence="5">L-serine dehydratase</fullName>
    </alternativeName>
</protein>
<evidence type="ECO:0000256" key="4">
    <source>
        <dbReference type="ARBA" id="ARBA00023239"/>
    </source>
</evidence>
<dbReference type="Gene3D" id="3.40.50.1100">
    <property type="match status" value="2"/>
</dbReference>
<dbReference type="SUPFAM" id="SSF55021">
    <property type="entry name" value="ACT-like"/>
    <property type="match status" value="1"/>
</dbReference>
<dbReference type="InterPro" id="IPR045865">
    <property type="entry name" value="ACT-like_dom_sf"/>
</dbReference>
<dbReference type="GeneID" id="17277592"/>
<dbReference type="CDD" id="cd01562">
    <property type="entry name" value="Thr-dehyd"/>
    <property type="match status" value="1"/>
</dbReference>
<dbReference type="GO" id="GO:0008721">
    <property type="term" value="F:D-serine ammonia-lyase activity"/>
    <property type="evidence" value="ECO:0007669"/>
    <property type="project" value="UniProtKB-EC"/>
</dbReference>
<feature type="domain" description="Tryptophan synthase beta chain-like PALP" evidence="14">
    <location>
        <begin position="45"/>
        <end position="337"/>
    </location>
</feature>
<dbReference type="HOGENOM" id="CLU_021152_4_1_1"/>
<dbReference type="GO" id="GO:0030378">
    <property type="term" value="F:serine racemase activity"/>
    <property type="evidence" value="ECO:0007669"/>
    <property type="project" value="UniProtKB-EC"/>
</dbReference>
<dbReference type="NCBIfam" id="TIGR01127">
    <property type="entry name" value="ilvA_1Cterm"/>
    <property type="match status" value="1"/>
</dbReference>
<dbReference type="GO" id="GO:0005524">
    <property type="term" value="F:ATP binding"/>
    <property type="evidence" value="ECO:0007669"/>
    <property type="project" value="UniProtKB-ARBA"/>
</dbReference>
<dbReference type="KEGG" id="ehx:EMIHUDRAFT_429609"/>
<dbReference type="FunFam" id="3.40.50.1100:FF:000007">
    <property type="entry name" value="L-threonine dehydratase catabolic TdcB"/>
    <property type="match status" value="1"/>
</dbReference>
<comment type="cofactor">
    <cofactor evidence="1">
        <name>pyridoxal 5'-phosphate</name>
        <dbReference type="ChEBI" id="CHEBI:597326"/>
    </cofactor>
</comment>
<dbReference type="GO" id="GO:0003941">
    <property type="term" value="F:L-serine ammonia-lyase activity"/>
    <property type="evidence" value="ECO:0007669"/>
    <property type="project" value="TreeGrafter"/>
</dbReference>
<dbReference type="EC" id="5.1.1.18" evidence="9"/>
<dbReference type="PANTHER" id="PTHR48078:SF19">
    <property type="entry name" value="ACT DOMAIN-CONTAINING PROTEIN"/>
    <property type="match status" value="1"/>
</dbReference>
<evidence type="ECO:0000256" key="7">
    <source>
        <dbReference type="ARBA" id="ARBA00051769"/>
    </source>
</evidence>
<dbReference type="InterPro" id="IPR050147">
    <property type="entry name" value="Ser/Thr_Dehydratase"/>
</dbReference>
<dbReference type="CDD" id="cd04886">
    <property type="entry name" value="ACT_ThrD-II-like"/>
    <property type="match status" value="1"/>
</dbReference>
<evidence type="ECO:0000256" key="12">
    <source>
        <dbReference type="ARBA" id="ARBA00081060"/>
    </source>
</evidence>
<dbReference type="PaxDb" id="2903-EOD32281"/>
<comment type="function">
    <text evidence="8">Catalyzes the synthesis of D-serine from L-serine. D-serine is a key coagonist with glutamate at NMDA receptors. Has dehydratase activity towards both L-serine and D-serine.</text>
</comment>
<keyword evidence="4" id="KW-0456">Lyase</keyword>
<evidence type="ECO:0000256" key="13">
    <source>
        <dbReference type="ARBA" id="ARBA00081761"/>
    </source>
</evidence>
<evidence type="ECO:0000256" key="11">
    <source>
        <dbReference type="ARBA" id="ARBA00076108"/>
    </source>
</evidence>
<dbReference type="eggNOG" id="KOG1250">
    <property type="taxonomic scope" value="Eukaryota"/>
</dbReference>
<dbReference type="InterPro" id="IPR044561">
    <property type="entry name" value="ACT_ThrD-II-like"/>
</dbReference>
<evidence type="ECO:0000259" key="14">
    <source>
        <dbReference type="Pfam" id="PF00291"/>
    </source>
</evidence>
<comment type="catalytic activity">
    <reaction evidence="6">
        <text>D-serine = pyruvate + NH4(+)</text>
        <dbReference type="Rhea" id="RHEA:13977"/>
        <dbReference type="ChEBI" id="CHEBI:15361"/>
        <dbReference type="ChEBI" id="CHEBI:28938"/>
        <dbReference type="ChEBI" id="CHEBI:35247"/>
        <dbReference type="EC" id="4.3.1.18"/>
    </reaction>
</comment>
<proteinExistence type="inferred from homology"/>
<name>A0A0D3K946_EMIH1</name>
<reference evidence="15" key="2">
    <citation type="submission" date="2024-10" db="UniProtKB">
        <authorList>
            <consortium name="EnsemblProtists"/>
        </authorList>
    </citation>
    <scope>IDENTIFICATION</scope>
</reference>
<evidence type="ECO:0000256" key="5">
    <source>
        <dbReference type="ARBA" id="ARBA00031418"/>
    </source>
</evidence>
<accession>A0A0D3K946</accession>
<dbReference type="InterPro" id="IPR001926">
    <property type="entry name" value="TrpB-like_PALP"/>
</dbReference>
<dbReference type="GO" id="GO:0006565">
    <property type="term" value="P:L-serine catabolic process"/>
    <property type="evidence" value="ECO:0007669"/>
    <property type="project" value="TreeGrafter"/>
</dbReference>
<keyword evidence="16" id="KW-1185">Reference proteome</keyword>
<evidence type="ECO:0000256" key="1">
    <source>
        <dbReference type="ARBA" id="ARBA00001933"/>
    </source>
</evidence>
<dbReference type="RefSeq" id="XP_005784710.1">
    <property type="nucleotide sequence ID" value="XM_005784653.1"/>
</dbReference>
<evidence type="ECO:0000256" key="3">
    <source>
        <dbReference type="ARBA" id="ARBA00022898"/>
    </source>
</evidence>